<evidence type="ECO:0000256" key="4">
    <source>
        <dbReference type="ARBA" id="ARBA00022989"/>
    </source>
</evidence>
<dbReference type="InterPro" id="IPR036837">
    <property type="entry name" value="Cation_efflux_CTD_sf"/>
</dbReference>
<keyword evidence="4 7" id="KW-1133">Transmembrane helix</keyword>
<dbReference type="Gene3D" id="1.20.1510.10">
    <property type="entry name" value="Cation efflux protein transmembrane domain"/>
    <property type="match status" value="1"/>
</dbReference>
<accession>A0A813YQM8</accession>
<dbReference type="Pfam" id="PF01545">
    <property type="entry name" value="Cation_efflux"/>
    <property type="match status" value="1"/>
</dbReference>
<dbReference type="PANTHER" id="PTHR43840">
    <property type="entry name" value="MITOCHONDRIAL METAL TRANSPORTER 1-RELATED"/>
    <property type="match status" value="1"/>
</dbReference>
<reference evidence="9" key="1">
    <citation type="submission" date="2021-02" db="EMBL/GenBank/DDBJ databases">
        <authorList>
            <person name="Nowell W R."/>
        </authorList>
    </citation>
    <scope>NUCLEOTIDE SEQUENCE</scope>
</reference>
<evidence type="ECO:0000313" key="9">
    <source>
        <dbReference type="EMBL" id="CAF0887733.1"/>
    </source>
</evidence>
<dbReference type="InterPro" id="IPR050291">
    <property type="entry name" value="CDF_Transporter"/>
</dbReference>
<dbReference type="FunFam" id="1.20.1510.10:FF:000005">
    <property type="entry name" value="Putative Cation diffusion facilitator 1"/>
    <property type="match status" value="1"/>
</dbReference>
<dbReference type="AlphaFoldDB" id="A0A813YQM8"/>
<keyword evidence="3 7" id="KW-0812">Transmembrane</keyword>
<keyword evidence="5 7" id="KW-0472">Membrane</keyword>
<organism evidence="9 10">
    <name type="scientific">Adineta steineri</name>
    <dbReference type="NCBI Taxonomy" id="433720"/>
    <lineage>
        <taxon>Eukaryota</taxon>
        <taxon>Metazoa</taxon>
        <taxon>Spiralia</taxon>
        <taxon>Gnathifera</taxon>
        <taxon>Rotifera</taxon>
        <taxon>Eurotatoria</taxon>
        <taxon>Bdelloidea</taxon>
        <taxon>Adinetida</taxon>
        <taxon>Adinetidae</taxon>
        <taxon>Adineta</taxon>
    </lineage>
</organism>
<sequence length="561" mass="62882">MSDSKDDEIRVLPEKSRKRSSFSSNPPNPARPVRFLMNRRQASRSKSNAAFVHEMETVEEPETTEHAPPTTYGYLEHIQSIKPLMTPDDKKLPKKVREYYEDQLDLITSIEDVLVEKDEEAANNQSASQKKHLRTIKILTQVTLWTNLFLLIFKIVGAVISRSLSVISSVVDSTVDLLTSLILIWTHRKIKNRDYYKYPGGRTRLEPIAIVVLSVIMCSASVEVIFESGQTLNQDIEYFTHKNGSNTSSYSLPTIDMTIIPILSMAVTIVSKAILFVLCYRVKNPTMYALAEDHRNDVASNIVALACGLLAYNAKQGKIKQELVVVDPAGAIVISVYIIIAWILQANTQVRNLSGLAAEPHILQRLTHIIYNYRPDVVTKIDSVQANHFGTNYFTEVDIGLPGSMPLSKAHDIGAELQTQLETYNALQGKIKQEVIVVDPVGAIVISVYIIIAWILQANKQVRNLTGLAAEPNVLQRFTHVIYNYRPDVVTKIDSVQASHYGTNYFIEVDVGLRGSMPLTEAHDIGGGLQTQLESIDDIERAFVHLDYEFTHMPAVEHKDV</sequence>
<feature type="transmembrane region" description="Helical" evidence="7">
    <location>
        <begin position="323"/>
        <end position="344"/>
    </location>
</feature>
<protein>
    <recommendedName>
        <fullName evidence="8">Cation efflux protein transmembrane domain-containing protein</fullName>
    </recommendedName>
</protein>
<dbReference type="EMBL" id="CAJNON010000058">
    <property type="protein sequence ID" value="CAF0887733.1"/>
    <property type="molecule type" value="Genomic_DNA"/>
</dbReference>
<dbReference type="InterPro" id="IPR058533">
    <property type="entry name" value="Cation_efflux_TM"/>
</dbReference>
<name>A0A813YQM8_9BILA</name>
<dbReference type="PANTHER" id="PTHR43840:SF13">
    <property type="entry name" value="CATION EFFLUX PROTEIN CYTOPLASMIC DOMAIN-CONTAINING PROTEIN"/>
    <property type="match status" value="1"/>
</dbReference>
<evidence type="ECO:0000256" key="6">
    <source>
        <dbReference type="SAM" id="MobiDB-lite"/>
    </source>
</evidence>
<keyword evidence="2" id="KW-0813">Transport</keyword>
<evidence type="ECO:0000259" key="8">
    <source>
        <dbReference type="Pfam" id="PF01545"/>
    </source>
</evidence>
<evidence type="ECO:0000313" key="10">
    <source>
        <dbReference type="Proteomes" id="UP000663891"/>
    </source>
</evidence>
<feature type="transmembrane region" description="Helical" evidence="7">
    <location>
        <begin position="207"/>
        <end position="226"/>
    </location>
</feature>
<dbReference type="GO" id="GO:0008324">
    <property type="term" value="F:monoatomic cation transmembrane transporter activity"/>
    <property type="evidence" value="ECO:0007669"/>
    <property type="project" value="InterPro"/>
</dbReference>
<feature type="transmembrane region" description="Helical" evidence="7">
    <location>
        <begin position="138"/>
        <end position="160"/>
    </location>
</feature>
<dbReference type="SUPFAM" id="SSF161111">
    <property type="entry name" value="Cation efflux protein transmembrane domain-like"/>
    <property type="match status" value="1"/>
</dbReference>
<comment type="subcellular location">
    <subcellularLocation>
        <location evidence="1">Membrane</location>
        <topology evidence="1">Multi-pass membrane protein</topology>
    </subcellularLocation>
</comment>
<comment type="caution">
    <text evidence="9">The sequence shown here is derived from an EMBL/GenBank/DDBJ whole genome shotgun (WGS) entry which is preliminary data.</text>
</comment>
<evidence type="ECO:0000256" key="2">
    <source>
        <dbReference type="ARBA" id="ARBA00022448"/>
    </source>
</evidence>
<evidence type="ECO:0000256" key="1">
    <source>
        <dbReference type="ARBA" id="ARBA00004141"/>
    </source>
</evidence>
<feature type="transmembrane region" description="Helical" evidence="7">
    <location>
        <begin position="259"/>
        <end position="280"/>
    </location>
</feature>
<feature type="transmembrane region" description="Helical" evidence="7">
    <location>
        <begin position="435"/>
        <end position="456"/>
    </location>
</feature>
<dbReference type="GO" id="GO:0016020">
    <property type="term" value="C:membrane"/>
    <property type="evidence" value="ECO:0007669"/>
    <property type="project" value="UniProtKB-SubCell"/>
</dbReference>
<evidence type="ECO:0000256" key="5">
    <source>
        <dbReference type="ARBA" id="ARBA00023136"/>
    </source>
</evidence>
<proteinExistence type="predicted"/>
<dbReference type="SUPFAM" id="SSF160240">
    <property type="entry name" value="Cation efflux protein cytoplasmic domain-like"/>
    <property type="match status" value="2"/>
</dbReference>
<evidence type="ECO:0000256" key="3">
    <source>
        <dbReference type="ARBA" id="ARBA00022692"/>
    </source>
</evidence>
<feature type="domain" description="Cation efflux protein transmembrane" evidence="8">
    <location>
        <begin position="142"/>
        <end position="343"/>
    </location>
</feature>
<dbReference type="Gene3D" id="3.30.70.1350">
    <property type="entry name" value="Cation efflux protein, cytoplasmic domain"/>
    <property type="match status" value="2"/>
</dbReference>
<feature type="transmembrane region" description="Helical" evidence="7">
    <location>
        <begin position="166"/>
        <end position="186"/>
    </location>
</feature>
<dbReference type="Proteomes" id="UP000663891">
    <property type="component" value="Unassembled WGS sequence"/>
</dbReference>
<evidence type="ECO:0000256" key="7">
    <source>
        <dbReference type="SAM" id="Phobius"/>
    </source>
</evidence>
<gene>
    <name evidence="9" type="ORF">VCS650_LOCUS8600</name>
</gene>
<feature type="region of interest" description="Disordered" evidence="6">
    <location>
        <begin position="1"/>
        <end position="48"/>
    </location>
</feature>
<dbReference type="OrthoDB" id="78296at2759"/>
<dbReference type="InterPro" id="IPR027469">
    <property type="entry name" value="Cation_efflux_TMD_sf"/>
</dbReference>